<gene>
    <name evidence="2" type="ORF">LNINA_LOCUS8638</name>
</gene>
<organism evidence="2 3">
    <name type="scientific">Leptosia nina</name>
    <dbReference type="NCBI Taxonomy" id="320188"/>
    <lineage>
        <taxon>Eukaryota</taxon>
        <taxon>Metazoa</taxon>
        <taxon>Ecdysozoa</taxon>
        <taxon>Arthropoda</taxon>
        <taxon>Hexapoda</taxon>
        <taxon>Insecta</taxon>
        <taxon>Pterygota</taxon>
        <taxon>Neoptera</taxon>
        <taxon>Endopterygota</taxon>
        <taxon>Lepidoptera</taxon>
        <taxon>Glossata</taxon>
        <taxon>Ditrysia</taxon>
        <taxon>Papilionoidea</taxon>
        <taxon>Pieridae</taxon>
        <taxon>Pierinae</taxon>
        <taxon>Leptosia</taxon>
    </lineage>
</organism>
<keyword evidence="3" id="KW-1185">Reference proteome</keyword>
<protein>
    <submittedName>
        <fullName evidence="2">Uncharacterized protein</fullName>
    </submittedName>
</protein>
<evidence type="ECO:0000313" key="2">
    <source>
        <dbReference type="EMBL" id="CAK1549328.1"/>
    </source>
</evidence>
<name>A0AAV1JLP3_9NEOP</name>
<sequence length="835" mass="92905">MPNESESSTVHYKAHIPATNYDNINHIVSALNNIKENIRFRYDDLSKLVNVTIIDENIKRLSLSPQLSLQLGYEPYRNLVEKGIGKCPANLHLGLPPQLFVYCDIIEPQIVGDVMTPLLRVIPLDPSKYIYGANKMHIFTPPHYLPVMRREFDTIEIDIRSSSGQAIPFQFGTRGHGIGSFLGGLFRTVLPLLSSGARVVGKEALNAGVGLLSDLVSSRPMEESIKTRLKEVGTNLKRKADAKIDRINMSGSGYITKRKRRSAVISPTTSKVKASKPLNHSCECIKSELDLFALPSTQTSIESGIWIHYKPISSLADDGPIEFQVPGAGDDYIDLSHTMIHIKAKIINQDLSKLISSTMVAPVNNWMHSLFNQLDVYLNQKLVSPPNNTYAYRSYIETLLNYGPAAKESHLTCGLWYEDTCGKMNSTDNDNKGFVKRQAFVSESKEVEMIGHLHGDLFNQEKFLINGVEMSIKLVRSRETFNLMAASNDLKLKICITDASLIIRRARINPTVLLAHQKVLSTTTAKYPITRAEVKVLTIPAGVQGKSLDNIFLGQVPKRCIVGFVNNTAFNGCLTKNPFNFENYDLSSFCLYVDGQQIPSKALQPSFENNIFTTAYHTLFSGTGIHFLNEGNGISRDQYSKGYCLLAFDLTADLSASSASHWNLIRNGSVRLELQDCLSKINPVLHNNVFAANRLPIHMELPIYLISNLDPDTQPGSHWVAIHVDKSRHGEYFDSFGRAPSGSHRLFLNRNCTMWNYNKRVLQDDWSSTLGGAVLHFRGGGPPANPQRSRFETPASQGGGGPPAIPLRSRFEDPPGGPQRRAPTSEPELSNPNYY</sequence>
<dbReference type="PANTHER" id="PTHR23409:SF21">
    <property type="entry name" value="CAPSID PROTEIN"/>
    <property type="match status" value="1"/>
</dbReference>
<accession>A0AAV1JLP3</accession>
<dbReference type="GO" id="GO:0004748">
    <property type="term" value="F:ribonucleoside-diphosphate reductase activity, thioredoxin disulfide as acceptor"/>
    <property type="evidence" value="ECO:0007669"/>
    <property type="project" value="TreeGrafter"/>
</dbReference>
<comment type="caution">
    <text evidence="2">The sequence shown here is derived from an EMBL/GenBank/DDBJ whole genome shotgun (WGS) entry which is preliminary data.</text>
</comment>
<dbReference type="GO" id="GO:0005829">
    <property type="term" value="C:cytosol"/>
    <property type="evidence" value="ECO:0007669"/>
    <property type="project" value="TreeGrafter"/>
</dbReference>
<evidence type="ECO:0000256" key="1">
    <source>
        <dbReference type="SAM" id="MobiDB-lite"/>
    </source>
</evidence>
<dbReference type="Proteomes" id="UP001497472">
    <property type="component" value="Unassembled WGS sequence"/>
</dbReference>
<dbReference type="EMBL" id="CAVLEF010000011">
    <property type="protein sequence ID" value="CAK1549328.1"/>
    <property type="molecule type" value="Genomic_DNA"/>
</dbReference>
<reference evidence="2 3" key="1">
    <citation type="submission" date="2023-11" db="EMBL/GenBank/DDBJ databases">
        <authorList>
            <person name="Okamura Y."/>
        </authorList>
    </citation>
    <scope>NUCLEOTIDE SEQUENCE [LARGE SCALE GENOMIC DNA]</scope>
</reference>
<dbReference type="GO" id="GO:0009263">
    <property type="term" value="P:deoxyribonucleotide biosynthetic process"/>
    <property type="evidence" value="ECO:0007669"/>
    <property type="project" value="InterPro"/>
</dbReference>
<dbReference type="Gene3D" id="3.40.395.10">
    <property type="entry name" value="Adenoviral Proteinase, Chain A"/>
    <property type="match status" value="1"/>
</dbReference>
<dbReference type="InterPro" id="IPR000358">
    <property type="entry name" value="RNR_small_fam"/>
</dbReference>
<feature type="region of interest" description="Disordered" evidence="1">
    <location>
        <begin position="777"/>
        <end position="835"/>
    </location>
</feature>
<dbReference type="AlphaFoldDB" id="A0AAV1JLP3"/>
<dbReference type="PANTHER" id="PTHR23409">
    <property type="entry name" value="RIBONUCLEOSIDE-DIPHOSPHATE REDUCTASE SMALL CHAIN"/>
    <property type="match status" value="1"/>
</dbReference>
<proteinExistence type="predicted"/>
<evidence type="ECO:0000313" key="3">
    <source>
        <dbReference type="Proteomes" id="UP001497472"/>
    </source>
</evidence>